<keyword evidence="7" id="KW-1185">Reference proteome</keyword>
<name>A0A1Y3GD96_9EURY</name>
<dbReference type="Pfam" id="PF12800">
    <property type="entry name" value="Fer4_4"/>
    <property type="match status" value="1"/>
</dbReference>
<evidence type="ECO:0000313" key="6">
    <source>
        <dbReference type="EMBL" id="OUJ19442.1"/>
    </source>
</evidence>
<dbReference type="Pfam" id="PF12838">
    <property type="entry name" value="Fer4_7"/>
    <property type="match status" value="1"/>
</dbReference>
<keyword evidence="3" id="KW-0408">Iron</keyword>
<evidence type="ECO:0000313" key="7">
    <source>
        <dbReference type="Proteomes" id="UP000195137"/>
    </source>
</evidence>
<evidence type="ECO:0000256" key="3">
    <source>
        <dbReference type="ARBA" id="ARBA00023004"/>
    </source>
</evidence>
<evidence type="ECO:0000259" key="5">
    <source>
        <dbReference type="PROSITE" id="PS51379"/>
    </source>
</evidence>
<dbReference type="PANTHER" id="PTHR43687">
    <property type="entry name" value="ADENYLYLSULFATE REDUCTASE, BETA SUBUNIT"/>
    <property type="match status" value="1"/>
</dbReference>
<dbReference type="GO" id="GO:0051539">
    <property type="term" value="F:4 iron, 4 sulfur cluster binding"/>
    <property type="evidence" value="ECO:0007669"/>
    <property type="project" value="UniProtKB-KW"/>
</dbReference>
<sequence>MFLVFGVLFLKTGVLFCTCNGRVDVRYKDVKKVEGAEVVELVDVGCGESGLEVLKRDIERNDLDSVVVGCSYGGGGFVDACSEVGVKPENVGFVNLRDLCLSVGGKEGVEAAKRAVAGEIEKLSSLEHPRDMAVNIGESVFVVGGGDVVDRVVDYLSRDLDVVQLVPEDIDVGYERLVGGQSVYQGDVFKVEGRVGGLEVGVSKESAVDLDMCIGCDRCRLECDLDAFTSGYRVLDVCDECMDCVDVCPVDAIEIGRNEKRLFETDQVLFSEDSLGLGVDELPSGVYVLGEDGLEGVSSVLERAGGFRKDVWLDVKHELCNSVGPGGSEGCSYCMDLCPADAVWIDGEGVHFDRVECTGCGLCSSICPLSVPNHKMSNKSYFNVVDSVLYEKGGLLRKDPLDKHVVLFGSREGLREYGKAVRSGVEVSPYIPIEVRPGSLSAALVVYTACKADGVVVLGQVSPAVDMAQAIVDELGVGRVGVMAGGVDVSWLDMFYRSVVTGNRIGVSRPDSYENREALVGLLEELDVEGVVEGRYSFGFVDVSGDCTLCNACANACQTGALIRKDNELVFRHERCTGCGLCIEVCPEDAVDIDYLIDFDSLGVDVGLVESEMMCCKECGKEFISMEAYRKVVDSLESAGGSKSEDRVGLIEYCEDCRPMVALRDLGSPGDDL</sequence>
<comment type="caution">
    <text evidence="6">The sequence shown here is derived from an EMBL/GenBank/DDBJ whole genome shotgun (WGS) entry which is preliminary data.</text>
</comment>
<dbReference type="InterPro" id="IPR017896">
    <property type="entry name" value="4Fe4S_Fe-S-bd"/>
</dbReference>
<feature type="domain" description="4Fe-4S ferredoxin-type" evidence="5">
    <location>
        <begin position="204"/>
        <end position="228"/>
    </location>
</feature>
<dbReference type="InterPro" id="IPR050572">
    <property type="entry name" value="Fe-S_Ferredoxin"/>
</dbReference>
<keyword evidence="4" id="KW-0411">Iron-sulfur</keyword>
<dbReference type="GO" id="GO:0046872">
    <property type="term" value="F:metal ion binding"/>
    <property type="evidence" value="ECO:0007669"/>
    <property type="project" value="UniProtKB-KW"/>
</dbReference>
<feature type="domain" description="4Fe-4S ferredoxin-type" evidence="5">
    <location>
        <begin position="348"/>
        <end position="377"/>
    </location>
</feature>
<dbReference type="EMBL" id="MRZU01000002">
    <property type="protein sequence ID" value="OUJ19442.1"/>
    <property type="molecule type" value="Genomic_DNA"/>
</dbReference>
<protein>
    <submittedName>
        <fullName evidence="6">F420-reducing hydrogenase delta subunit polyferredoxin</fullName>
    </submittedName>
</protein>
<gene>
    <name evidence="6" type="ORF">AMET1_0112</name>
</gene>
<dbReference type="AlphaFoldDB" id="A0A1Y3GD96"/>
<dbReference type="Gene3D" id="3.30.70.20">
    <property type="match status" value="3"/>
</dbReference>
<evidence type="ECO:0000256" key="2">
    <source>
        <dbReference type="ARBA" id="ARBA00022723"/>
    </source>
</evidence>
<accession>A0A1Y3GD96</accession>
<dbReference type="Pfam" id="PF00037">
    <property type="entry name" value="Fer4"/>
    <property type="match status" value="1"/>
</dbReference>
<dbReference type="Proteomes" id="UP000195137">
    <property type="component" value="Unassembled WGS sequence"/>
</dbReference>
<reference evidence="6 7" key="1">
    <citation type="submission" date="2016-12" db="EMBL/GenBank/DDBJ databases">
        <title>Discovery of methanogenic haloarchaea.</title>
        <authorList>
            <person name="Sorokin D.Y."/>
            <person name="Makarova K.S."/>
            <person name="Abbas B."/>
            <person name="Ferrer M."/>
            <person name="Golyshin P.N."/>
        </authorList>
    </citation>
    <scope>NUCLEOTIDE SEQUENCE [LARGE SCALE GENOMIC DNA]</scope>
    <source>
        <strain evidence="6">AMET1</strain>
    </source>
</reference>
<dbReference type="PROSITE" id="PS51379">
    <property type="entry name" value="4FE4S_FER_2"/>
    <property type="match status" value="5"/>
</dbReference>
<dbReference type="PROSITE" id="PS00198">
    <property type="entry name" value="4FE4S_FER_1"/>
    <property type="match status" value="3"/>
</dbReference>
<proteinExistence type="predicted"/>
<feature type="domain" description="4Fe-4S ferredoxin-type" evidence="5">
    <location>
        <begin position="567"/>
        <end position="596"/>
    </location>
</feature>
<evidence type="ECO:0000256" key="4">
    <source>
        <dbReference type="ARBA" id="ARBA00023014"/>
    </source>
</evidence>
<dbReference type="GO" id="GO:0016491">
    <property type="term" value="F:oxidoreductase activity"/>
    <property type="evidence" value="ECO:0007669"/>
    <property type="project" value="UniProtKB-ARBA"/>
</dbReference>
<dbReference type="PANTHER" id="PTHR43687:SF1">
    <property type="entry name" value="FERREDOXIN III"/>
    <property type="match status" value="1"/>
</dbReference>
<organism evidence="6 7">
    <name type="scientific">Methanonatronarchaeum thermophilum</name>
    <dbReference type="NCBI Taxonomy" id="1927129"/>
    <lineage>
        <taxon>Archaea</taxon>
        <taxon>Methanobacteriati</taxon>
        <taxon>Methanobacteriota</taxon>
        <taxon>Methanonatronarchaeia</taxon>
        <taxon>Methanonatronarchaeales</taxon>
        <taxon>Methanonatronarchaeaceae</taxon>
        <taxon>Methanonatronarchaeum</taxon>
    </lineage>
</organism>
<feature type="domain" description="4Fe-4S ferredoxin-type" evidence="5">
    <location>
        <begin position="229"/>
        <end position="258"/>
    </location>
</feature>
<feature type="domain" description="4Fe-4S ferredoxin-type" evidence="5">
    <location>
        <begin position="537"/>
        <end position="566"/>
    </location>
</feature>
<keyword evidence="2" id="KW-0479">Metal-binding</keyword>
<dbReference type="SUPFAM" id="SSF54862">
    <property type="entry name" value="4Fe-4S ferredoxins"/>
    <property type="match status" value="3"/>
</dbReference>
<evidence type="ECO:0000256" key="1">
    <source>
        <dbReference type="ARBA" id="ARBA00022485"/>
    </source>
</evidence>
<dbReference type="InterPro" id="IPR017900">
    <property type="entry name" value="4Fe4S_Fe_S_CS"/>
</dbReference>
<keyword evidence="1" id="KW-0004">4Fe-4S</keyword>